<keyword evidence="3" id="KW-1185">Reference proteome</keyword>
<feature type="region of interest" description="Disordered" evidence="1">
    <location>
        <begin position="1"/>
        <end position="65"/>
    </location>
</feature>
<feature type="compositionally biased region" description="Basic and acidic residues" evidence="1">
    <location>
        <begin position="30"/>
        <end position="40"/>
    </location>
</feature>
<organism evidence="2 3">
    <name type="scientific">Rangifer tarandus platyrhynchus</name>
    <name type="common">Svalbard reindeer</name>
    <dbReference type="NCBI Taxonomy" id="3082113"/>
    <lineage>
        <taxon>Eukaryota</taxon>
        <taxon>Metazoa</taxon>
        <taxon>Chordata</taxon>
        <taxon>Craniata</taxon>
        <taxon>Vertebrata</taxon>
        <taxon>Euteleostomi</taxon>
        <taxon>Mammalia</taxon>
        <taxon>Eutheria</taxon>
        <taxon>Laurasiatheria</taxon>
        <taxon>Artiodactyla</taxon>
        <taxon>Ruminantia</taxon>
        <taxon>Pecora</taxon>
        <taxon>Cervidae</taxon>
        <taxon>Odocoileinae</taxon>
        <taxon>Rangifer</taxon>
    </lineage>
</organism>
<name>A0ABN9A097_RANTA</name>
<gene>
    <name evidence="2" type="ORF">MRATA1EN1_LOCUS28052</name>
</gene>
<dbReference type="Proteomes" id="UP001176941">
    <property type="component" value="Chromosome 9"/>
</dbReference>
<feature type="region of interest" description="Disordered" evidence="1">
    <location>
        <begin position="98"/>
        <end position="271"/>
    </location>
</feature>
<sequence length="271" mass="28020">MGLGGPASTCLALPPAKHNHPAVDTVADFQKGREGREGRSSKGARSRRPTGPQPTVGAEAGLLSGHPERCGVGGDPFLCEKLCRGWKLAEKRPSVCSETSGRECQNFGGRARETRRRAPGTEGRTYDSAGRRARGSALPLLLRPGPRGRQPGLPVHMPQRRGGRERRAGAAAPGGGTPPAVRRAVGRDSQPPRVRAPPRAAVAGGELGSGRAAPSAGPGRSLHSALCPRRAAGSRPSAVLCSDSRAPAPARPALPLRDPRLGSVPTHGLGD</sequence>
<evidence type="ECO:0000313" key="2">
    <source>
        <dbReference type="EMBL" id="CAI9179090.1"/>
    </source>
</evidence>
<evidence type="ECO:0000313" key="3">
    <source>
        <dbReference type="Proteomes" id="UP001176941"/>
    </source>
</evidence>
<accession>A0ABN9A097</accession>
<proteinExistence type="predicted"/>
<feature type="compositionally biased region" description="Low complexity" evidence="1">
    <location>
        <begin position="245"/>
        <end position="256"/>
    </location>
</feature>
<reference evidence="2" key="1">
    <citation type="submission" date="2023-04" db="EMBL/GenBank/DDBJ databases">
        <authorList>
            <consortium name="ELIXIR-Norway"/>
        </authorList>
    </citation>
    <scope>NUCLEOTIDE SEQUENCE [LARGE SCALE GENOMIC DNA]</scope>
</reference>
<protein>
    <submittedName>
        <fullName evidence="2">Uncharacterized protein</fullName>
    </submittedName>
</protein>
<feature type="compositionally biased region" description="Low complexity" evidence="1">
    <location>
        <begin position="135"/>
        <end position="154"/>
    </location>
</feature>
<dbReference type="EMBL" id="OX459945">
    <property type="protein sequence ID" value="CAI9179090.1"/>
    <property type="molecule type" value="Genomic_DNA"/>
</dbReference>
<evidence type="ECO:0000256" key="1">
    <source>
        <dbReference type="SAM" id="MobiDB-lite"/>
    </source>
</evidence>
<feature type="compositionally biased region" description="Low complexity" evidence="1">
    <location>
        <begin position="191"/>
        <end position="221"/>
    </location>
</feature>